<dbReference type="Proteomes" id="UP000308181">
    <property type="component" value="Unassembled WGS sequence"/>
</dbReference>
<dbReference type="InterPro" id="IPR011990">
    <property type="entry name" value="TPR-like_helical_dom_sf"/>
</dbReference>
<evidence type="ECO:0000256" key="3">
    <source>
        <dbReference type="ARBA" id="ARBA00022729"/>
    </source>
</evidence>
<evidence type="ECO:0000313" key="9">
    <source>
        <dbReference type="Proteomes" id="UP000308181"/>
    </source>
</evidence>
<proteinExistence type="inferred from homology"/>
<evidence type="ECO:0000256" key="1">
    <source>
        <dbReference type="ARBA" id="ARBA00004442"/>
    </source>
</evidence>
<dbReference type="EMBL" id="SWBP01000002">
    <property type="protein sequence ID" value="TKB98640.1"/>
    <property type="molecule type" value="Genomic_DNA"/>
</dbReference>
<evidence type="ECO:0000256" key="2">
    <source>
        <dbReference type="ARBA" id="ARBA00006275"/>
    </source>
</evidence>
<dbReference type="SUPFAM" id="SSF48452">
    <property type="entry name" value="TPR-like"/>
    <property type="match status" value="1"/>
</dbReference>
<evidence type="ECO:0000256" key="5">
    <source>
        <dbReference type="ARBA" id="ARBA00023237"/>
    </source>
</evidence>
<dbReference type="PROSITE" id="PS51257">
    <property type="entry name" value="PROKAR_LIPOPROTEIN"/>
    <property type="match status" value="1"/>
</dbReference>
<comment type="caution">
    <text evidence="8">The sequence shown here is derived from an EMBL/GenBank/DDBJ whole genome shotgun (WGS) entry which is preliminary data.</text>
</comment>
<keyword evidence="9" id="KW-1185">Reference proteome</keyword>
<feature type="domain" description="RagB/SusD" evidence="6">
    <location>
        <begin position="331"/>
        <end position="421"/>
    </location>
</feature>
<sequence length="448" mass="50975">MKRTYILLGILSAFSSCDKFLAEKPDAKLAVINSLEDAQALLDYYPNVDRNDVGVSEASADSYFLSDAEWARRAESDQRIYLWEKDQLFMPDSRDWRQSYANIYTANAVLESLKKIKRTTQNALQYDNVAGQAHLLRGRTFLMLVWTWGLAYDEQTAAQNLGVPLRLNTNFNEKVPRANLEQTYQQVIDDLKAASKYLPLRGNSKLRGSKLVAWGWLSRTYLSQRVYEPAASYADSVLQVQNTLLDYNQLNSAAAFPIPELNAEIVMDTRLSTPATLAQSRAKMDSTLILSYAANDLRKKIYFRINTDKSYAFKGNYAGGPTFFSGIAVDEMYLNRAEGFARTGLLQKSMDDLNTLLLKRHSTGTYVPLQNLNQTLLIERVLEERKKELIFRGLRWMDIKRWNAGGAQLTLKRRINGQEYVLLPNDLRYAIAIPQNALELGGIEDNPR</sequence>
<evidence type="ECO:0000256" key="4">
    <source>
        <dbReference type="ARBA" id="ARBA00023136"/>
    </source>
</evidence>
<feature type="domain" description="SusD-like N-terminal" evidence="7">
    <location>
        <begin position="19"/>
        <end position="222"/>
    </location>
</feature>
<organism evidence="8 9">
    <name type="scientific">Pedobacter cryophilus</name>
    <dbReference type="NCBI Taxonomy" id="2571271"/>
    <lineage>
        <taxon>Bacteria</taxon>
        <taxon>Pseudomonadati</taxon>
        <taxon>Bacteroidota</taxon>
        <taxon>Sphingobacteriia</taxon>
        <taxon>Sphingobacteriales</taxon>
        <taxon>Sphingobacteriaceae</taxon>
        <taxon>Pedobacter</taxon>
    </lineage>
</organism>
<dbReference type="Pfam" id="PF14322">
    <property type="entry name" value="SusD-like_3"/>
    <property type="match status" value="1"/>
</dbReference>
<evidence type="ECO:0000313" key="8">
    <source>
        <dbReference type="EMBL" id="TKB98640.1"/>
    </source>
</evidence>
<keyword evidence="5" id="KW-0998">Cell outer membrane</keyword>
<dbReference type="GO" id="GO:0009279">
    <property type="term" value="C:cell outer membrane"/>
    <property type="evidence" value="ECO:0007669"/>
    <property type="project" value="UniProtKB-SubCell"/>
</dbReference>
<keyword evidence="4" id="KW-0472">Membrane</keyword>
<evidence type="ECO:0000259" key="6">
    <source>
        <dbReference type="Pfam" id="PF07980"/>
    </source>
</evidence>
<dbReference type="RefSeq" id="WP_136825456.1">
    <property type="nucleotide sequence ID" value="NZ_SWBP01000002.1"/>
</dbReference>
<gene>
    <name evidence="8" type="ORF">FA046_05850</name>
</gene>
<dbReference type="OrthoDB" id="653598at2"/>
<accession>A0A4U1C5L9</accession>
<dbReference type="Pfam" id="PF07980">
    <property type="entry name" value="SusD_RagB"/>
    <property type="match status" value="1"/>
</dbReference>
<dbReference type="InterPro" id="IPR012944">
    <property type="entry name" value="SusD_RagB_dom"/>
</dbReference>
<dbReference type="AlphaFoldDB" id="A0A4U1C5L9"/>
<comment type="subcellular location">
    <subcellularLocation>
        <location evidence="1">Cell outer membrane</location>
    </subcellularLocation>
</comment>
<keyword evidence="3" id="KW-0732">Signal</keyword>
<protein>
    <submittedName>
        <fullName evidence="8">RagB/SusD family nutrient uptake outer membrane protein</fullName>
    </submittedName>
</protein>
<reference evidence="8 9" key="1">
    <citation type="submission" date="2019-04" db="EMBL/GenBank/DDBJ databases">
        <title>Pedobacter sp. AR-3-17 sp. nov., isolated from Arctic soil.</title>
        <authorList>
            <person name="Dahal R.H."/>
            <person name="Kim D.-U."/>
        </authorList>
    </citation>
    <scope>NUCLEOTIDE SEQUENCE [LARGE SCALE GENOMIC DNA]</scope>
    <source>
        <strain evidence="8 9">AR-3-17</strain>
    </source>
</reference>
<dbReference type="InterPro" id="IPR033985">
    <property type="entry name" value="SusD-like_N"/>
</dbReference>
<dbReference type="Gene3D" id="1.25.40.390">
    <property type="match status" value="1"/>
</dbReference>
<comment type="similarity">
    <text evidence="2">Belongs to the SusD family.</text>
</comment>
<evidence type="ECO:0000259" key="7">
    <source>
        <dbReference type="Pfam" id="PF14322"/>
    </source>
</evidence>
<name>A0A4U1C5L9_9SPHI</name>